<gene>
    <name evidence="10" type="ORF">FYJ63_05885</name>
</gene>
<feature type="transmembrane region" description="Helical" evidence="8">
    <location>
        <begin position="967"/>
        <end position="987"/>
    </location>
</feature>
<evidence type="ECO:0000256" key="6">
    <source>
        <dbReference type="ARBA" id="ARBA00038076"/>
    </source>
</evidence>
<feature type="compositionally biased region" description="Polar residues" evidence="7">
    <location>
        <begin position="674"/>
        <end position="688"/>
    </location>
</feature>
<keyword evidence="4 8" id="KW-1133">Transmembrane helix</keyword>
<feature type="transmembrane region" description="Helical" evidence="8">
    <location>
        <begin position="924"/>
        <end position="947"/>
    </location>
</feature>
<keyword evidence="2" id="KW-1003">Cell membrane</keyword>
<keyword evidence="11" id="KW-1185">Reference proteome</keyword>
<feature type="region of interest" description="Disordered" evidence="7">
    <location>
        <begin position="674"/>
        <end position="698"/>
    </location>
</feature>
<reference evidence="10 11" key="1">
    <citation type="submission" date="2019-08" db="EMBL/GenBank/DDBJ databases">
        <title>In-depth cultivation of the pig gut microbiome towards novel bacterial diversity and tailored functional studies.</title>
        <authorList>
            <person name="Wylensek D."/>
            <person name="Hitch T.C.A."/>
            <person name="Clavel T."/>
        </authorList>
    </citation>
    <scope>NUCLEOTIDE SEQUENCE [LARGE SCALE GENOMIC DNA]</scope>
    <source>
        <strain evidence="10 11">RF-GAM-744-WT-7</strain>
    </source>
</reference>
<keyword evidence="5 8" id="KW-0472">Membrane</keyword>
<feature type="transmembrane region" description="Helical" evidence="8">
    <location>
        <begin position="402"/>
        <end position="425"/>
    </location>
</feature>
<dbReference type="Pfam" id="PF02687">
    <property type="entry name" value="FtsX"/>
    <property type="match status" value="1"/>
</dbReference>
<organism evidence="10 11">
    <name type="scientific">Mobiluncus porci</name>
    <dbReference type="NCBI Taxonomy" id="2652278"/>
    <lineage>
        <taxon>Bacteria</taxon>
        <taxon>Bacillati</taxon>
        <taxon>Actinomycetota</taxon>
        <taxon>Actinomycetes</taxon>
        <taxon>Actinomycetales</taxon>
        <taxon>Actinomycetaceae</taxon>
        <taxon>Mobiluncus</taxon>
    </lineage>
</organism>
<evidence type="ECO:0000256" key="5">
    <source>
        <dbReference type="ARBA" id="ARBA00023136"/>
    </source>
</evidence>
<evidence type="ECO:0000256" key="8">
    <source>
        <dbReference type="SAM" id="Phobius"/>
    </source>
</evidence>
<accession>A0A7K0K2Q1</accession>
<keyword evidence="3 8" id="KW-0812">Transmembrane</keyword>
<evidence type="ECO:0000313" key="10">
    <source>
        <dbReference type="EMBL" id="MST49766.1"/>
    </source>
</evidence>
<protein>
    <submittedName>
        <fullName evidence="10">FtsX-like permease family protein</fullName>
    </submittedName>
</protein>
<dbReference type="Proteomes" id="UP000442535">
    <property type="component" value="Unassembled WGS sequence"/>
</dbReference>
<feature type="domain" description="ABC3 transporter permease C-terminal" evidence="9">
    <location>
        <begin position="354"/>
        <end position="469"/>
    </location>
</feature>
<comment type="caution">
    <text evidence="10">The sequence shown here is derived from an EMBL/GenBank/DDBJ whole genome shotgun (WGS) entry which is preliminary data.</text>
</comment>
<feature type="transmembrane region" description="Helical" evidence="8">
    <location>
        <begin position="574"/>
        <end position="594"/>
    </location>
</feature>
<dbReference type="InterPro" id="IPR050250">
    <property type="entry name" value="Macrolide_Exporter_MacB"/>
</dbReference>
<sequence>MNEHRGIPRRLGESTSDLAPFALDRSIRACASRPMLSLARGVTRWLGSWRAARRLAHGDMARHRLRTIAALVLIAGATAGLVIAQSALFATPDGVNAALRKLPPGVQADITTLAIDATVPLAQDLTGYGGMPFVSGEKGAATAPEIRKVIQTNQPIYPYYVSDKLLAVAGGNPGNLGTDSLGNLANTHLYEAPSAILPLVMNRELEAGRLPKSNQEIVVGTELAKTIGVDVGDILTLNAPPDLGWMSEEGMISKVAAGTSAAFRVVGLTPGADTWSLDGWFAAAFEKQNLGLNRHFLMLGDDTLTWNEVKKLNAIQSWAISRAVLENPPAASERYPLALNWTGMMREFIVFAGFFVSGGLLLLATLTPAIATSALEQRRFLAIFAAGGARERDLYRVVSFQGVALGLAGGLIGAVIGTGASLFLLAKKFPDPPQEVFNWQVPALALLVCILACFLAALPPARTVSKLSPVAALRPAATSPRVRASRIVVGFGLLLGAAALGFASLVGVKPSGSGEFPPQALLLFPAVGLFLAGLVILVRPLVALAARRGSRLPLPARLGFGDVASFPERSTPGAIAVMLCVLALVAVPVFVASMRSSSRDAYYPLVEGKAASVTMRNPFSNTLDALAFDKAAAAVGLGRSDRFRIYGFDWPSGKEPGEGEGEIVGENHAVSSVETNETYPGSESQRSPTPQPKPGYVSANPNYVYPKMVHTCPENQAPTIESTIKASAPFECSEQSQIPGLSGGGWIDVQISLVEPGGVNAAGKDPVAAARAEKILAHGGVVVNAAWLLDDGKVTLAYGGKEWSFPGALVPYWTSQVTVSESAAKMMGLPERRLAGEIWENNAKNPLAADLNERQVDSAVNELVLYNHGQMSLTQIGAYLVLIAAAWVIVMVSLVLAKASTRGELATLEAVGARPRFLRNFSMYRAVVVLSASGLGLAGIPAAYYLVSWMRVVSTEQWRRLVIPSEILAWLGGFALLMLGGAWVVGLTRERLVTRRE</sequence>
<dbReference type="GO" id="GO:0005886">
    <property type="term" value="C:plasma membrane"/>
    <property type="evidence" value="ECO:0007669"/>
    <property type="project" value="UniProtKB-SubCell"/>
</dbReference>
<dbReference type="AlphaFoldDB" id="A0A7K0K2Q1"/>
<dbReference type="PANTHER" id="PTHR30572">
    <property type="entry name" value="MEMBRANE COMPONENT OF TRANSPORTER-RELATED"/>
    <property type="match status" value="1"/>
</dbReference>
<proteinExistence type="inferred from homology"/>
<evidence type="ECO:0000313" key="11">
    <source>
        <dbReference type="Proteomes" id="UP000442535"/>
    </source>
</evidence>
<evidence type="ECO:0000256" key="4">
    <source>
        <dbReference type="ARBA" id="ARBA00022989"/>
    </source>
</evidence>
<evidence type="ECO:0000259" key="9">
    <source>
        <dbReference type="Pfam" id="PF02687"/>
    </source>
</evidence>
<feature type="transmembrane region" description="Helical" evidence="8">
    <location>
        <begin position="876"/>
        <end position="897"/>
    </location>
</feature>
<comment type="subcellular location">
    <subcellularLocation>
        <location evidence="1">Cell membrane</location>
        <topology evidence="1">Multi-pass membrane protein</topology>
    </subcellularLocation>
</comment>
<feature type="transmembrane region" description="Helical" evidence="8">
    <location>
        <begin position="437"/>
        <end position="458"/>
    </location>
</feature>
<evidence type="ECO:0000256" key="3">
    <source>
        <dbReference type="ARBA" id="ARBA00022692"/>
    </source>
</evidence>
<feature type="transmembrane region" description="Helical" evidence="8">
    <location>
        <begin position="68"/>
        <end position="90"/>
    </location>
</feature>
<feature type="transmembrane region" description="Helical" evidence="8">
    <location>
        <begin position="520"/>
        <end position="542"/>
    </location>
</feature>
<dbReference type="PANTHER" id="PTHR30572:SF4">
    <property type="entry name" value="ABC TRANSPORTER PERMEASE YTRF"/>
    <property type="match status" value="1"/>
</dbReference>
<dbReference type="GO" id="GO:0022857">
    <property type="term" value="F:transmembrane transporter activity"/>
    <property type="evidence" value="ECO:0007669"/>
    <property type="project" value="TreeGrafter"/>
</dbReference>
<comment type="similarity">
    <text evidence="6">Belongs to the ABC-4 integral membrane protein family.</text>
</comment>
<dbReference type="RefSeq" id="WP_154544765.1">
    <property type="nucleotide sequence ID" value="NZ_VUMY01000009.1"/>
</dbReference>
<evidence type="ECO:0000256" key="7">
    <source>
        <dbReference type="SAM" id="MobiDB-lite"/>
    </source>
</evidence>
<evidence type="ECO:0000256" key="2">
    <source>
        <dbReference type="ARBA" id="ARBA00022475"/>
    </source>
</evidence>
<dbReference type="InterPro" id="IPR003838">
    <property type="entry name" value="ABC3_permease_C"/>
</dbReference>
<name>A0A7K0K2Q1_9ACTO</name>
<dbReference type="EMBL" id="VUMY01000009">
    <property type="protein sequence ID" value="MST49766.1"/>
    <property type="molecule type" value="Genomic_DNA"/>
</dbReference>
<feature type="transmembrane region" description="Helical" evidence="8">
    <location>
        <begin position="487"/>
        <end position="508"/>
    </location>
</feature>
<feature type="transmembrane region" description="Helical" evidence="8">
    <location>
        <begin position="348"/>
        <end position="371"/>
    </location>
</feature>
<evidence type="ECO:0000256" key="1">
    <source>
        <dbReference type="ARBA" id="ARBA00004651"/>
    </source>
</evidence>